<dbReference type="InterPro" id="IPR051910">
    <property type="entry name" value="ComF/GntX_DNA_util-trans"/>
</dbReference>
<dbReference type="InterPro" id="IPR000836">
    <property type="entry name" value="PRTase_dom"/>
</dbReference>
<proteinExistence type="inferred from homology"/>
<organism evidence="2 3">
    <name type="scientific">Streptomyces chilikensis</name>
    <dbReference type="NCBI Taxonomy" id="1194079"/>
    <lineage>
        <taxon>Bacteria</taxon>
        <taxon>Bacillati</taxon>
        <taxon>Actinomycetota</taxon>
        <taxon>Actinomycetes</taxon>
        <taxon>Kitasatosporales</taxon>
        <taxon>Streptomycetaceae</taxon>
        <taxon>Streptomyces</taxon>
    </lineage>
</organism>
<comment type="caution">
    <text evidence="2">The sequence shown here is derived from an EMBL/GenBank/DDBJ whole genome shotgun (WGS) entry which is preliminary data.</text>
</comment>
<gene>
    <name evidence="2" type="ORF">AB0D95_28120</name>
</gene>
<protein>
    <submittedName>
        <fullName evidence="2">ComF family protein</fullName>
    </submittedName>
</protein>
<dbReference type="EMBL" id="JBEZNA010000099">
    <property type="protein sequence ID" value="MEU9581091.1"/>
    <property type="molecule type" value="Genomic_DNA"/>
</dbReference>
<dbReference type="SUPFAM" id="SSF53271">
    <property type="entry name" value="PRTase-like"/>
    <property type="match status" value="1"/>
</dbReference>
<dbReference type="RefSeq" id="WP_359277398.1">
    <property type="nucleotide sequence ID" value="NZ_JBEZNA010000099.1"/>
</dbReference>
<name>A0ABV3EY08_9ACTN</name>
<sequence length="250" mass="25543">MRDWWRALAELVLPGECAGCGAPRTVLCDGCRRAVRRGPPRPVRPRDAPAGLPPVWAAAPYADAVRSVLLAHKERGALPLAAPLGEALAGAVRAALGEDPAGEGGPAAARGAGARDRPVVLVPVPSARRAVRERGHDPARRIAVAAAGALRRSGTPARTAAVLRQRRAVADQTELDAVGRLANLDGALGLRPGARALLPADGRLLVVDDVTTTGASVAEAARVLREAAETKGTGVPFAAAVVAASPGFFV</sequence>
<evidence type="ECO:0000256" key="1">
    <source>
        <dbReference type="ARBA" id="ARBA00008007"/>
    </source>
</evidence>
<keyword evidence="3" id="KW-1185">Reference proteome</keyword>
<dbReference type="CDD" id="cd06223">
    <property type="entry name" value="PRTases_typeI"/>
    <property type="match status" value="1"/>
</dbReference>
<reference evidence="2 3" key="1">
    <citation type="submission" date="2024-06" db="EMBL/GenBank/DDBJ databases">
        <title>The Natural Products Discovery Center: Release of the First 8490 Sequenced Strains for Exploring Actinobacteria Biosynthetic Diversity.</title>
        <authorList>
            <person name="Kalkreuter E."/>
            <person name="Kautsar S.A."/>
            <person name="Yang D."/>
            <person name="Bader C.D."/>
            <person name="Teijaro C.N."/>
            <person name="Fluegel L."/>
            <person name="Davis C.M."/>
            <person name="Simpson J.R."/>
            <person name="Lauterbach L."/>
            <person name="Steele A.D."/>
            <person name="Gui C."/>
            <person name="Meng S."/>
            <person name="Li G."/>
            <person name="Viehrig K."/>
            <person name="Ye F."/>
            <person name="Su P."/>
            <person name="Kiefer A.F."/>
            <person name="Nichols A."/>
            <person name="Cepeda A.J."/>
            <person name="Yan W."/>
            <person name="Fan B."/>
            <person name="Jiang Y."/>
            <person name="Adhikari A."/>
            <person name="Zheng C.-J."/>
            <person name="Schuster L."/>
            <person name="Cowan T.M."/>
            <person name="Smanski M.J."/>
            <person name="Chevrette M.G."/>
            <person name="De Carvalho L.P.S."/>
            <person name="Shen B."/>
        </authorList>
    </citation>
    <scope>NUCLEOTIDE SEQUENCE [LARGE SCALE GENOMIC DNA]</scope>
    <source>
        <strain evidence="2 3">NPDC048117</strain>
    </source>
</reference>
<comment type="similarity">
    <text evidence="1">Belongs to the ComF/GntX family.</text>
</comment>
<accession>A0ABV3EY08</accession>
<dbReference type="InterPro" id="IPR029057">
    <property type="entry name" value="PRTase-like"/>
</dbReference>
<dbReference type="Gene3D" id="3.40.50.2020">
    <property type="match status" value="1"/>
</dbReference>
<dbReference type="PANTHER" id="PTHR47505">
    <property type="entry name" value="DNA UTILIZATION PROTEIN YHGH"/>
    <property type="match status" value="1"/>
</dbReference>
<evidence type="ECO:0000313" key="3">
    <source>
        <dbReference type="Proteomes" id="UP001551584"/>
    </source>
</evidence>
<evidence type="ECO:0000313" key="2">
    <source>
        <dbReference type="EMBL" id="MEU9581091.1"/>
    </source>
</evidence>
<dbReference type="Proteomes" id="UP001551584">
    <property type="component" value="Unassembled WGS sequence"/>
</dbReference>
<dbReference type="PANTHER" id="PTHR47505:SF1">
    <property type="entry name" value="DNA UTILIZATION PROTEIN YHGH"/>
    <property type="match status" value="1"/>
</dbReference>